<dbReference type="InterPro" id="IPR038377">
    <property type="entry name" value="Na/Glc_symporter_sf"/>
</dbReference>
<dbReference type="Pfam" id="PF00474">
    <property type="entry name" value="SSF"/>
    <property type="match status" value="1"/>
</dbReference>
<dbReference type="PANTHER" id="PTHR46154">
    <property type="match status" value="1"/>
</dbReference>
<reference evidence="1 2" key="1">
    <citation type="submission" date="2024-06" db="EMBL/GenBank/DDBJ databases">
        <authorList>
            <person name="Li F."/>
        </authorList>
    </citation>
    <scope>NUCLEOTIDE SEQUENCE [LARGE SCALE GENOMIC DNA]</scope>
    <source>
        <strain evidence="1 2">GXAS 311</strain>
    </source>
</reference>
<evidence type="ECO:0000313" key="1">
    <source>
        <dbReference type="EMBL" id="MET1255545.1"/>
    </source>
</evidence>
<dbReference type="CDD" id="cd11476">
    <property type="entry name" value="SLC5sbd_DUR3"/>
    <property type="match status" value="1"/>
</dbReference>
<keyword evidence="2" id="KW-1185">Reference proteome</keyword>
<dbReference type="InterPro" id="IPR001734">
    <property type="entry name" value="Na/solute_symporter"/>
</dbReference>
<dbReference type="InterPro" id="IPR018212">
    <property type="entry name" value="Na/solute_symporter_CS"/>
</dbReference>
<dbReference type="PANTHER" id="PTHR46154:SF4">
    <property type="entry name" value="UREA ACTIVE TRANSPORTER"/>
    <property type="match status" value="1"/>
</dbReference>
<protein>
    <submittedName>
        <fullName evidence="1">Sodium:solute symporter family protein</fullName>
    </submittedName>
</protein>
<evidence type="ECO:0000313" key="2">
    <source>
        <dbReference type="Proteomes" id="UP001548189"/>
    </source>
</evidence>
<dbReference type="Proteomes" id="UP001548189">
    <property type="component" value="Unassembled WGS sequence"/>
</dbReference>
<dbReference type="Gene3D" id="1.20.1730.10">
    <property type="entry name" value="Sodium/glucose cotransporter"/>
    <property type="match status" value="1"/>
</dbReference>
<dbReference type="PROSITE" id="PS50283">
    <property type="entry name" value="NA_SOLUT_SYMP_3"/>
    <property type="match status" value="1"/>
</dbReference>
<dbReference type="InterPro" id="IPR031155">
    <property type="entry name" value="DUR"/>
</dbReference>
<accession>A0ABV2BUD5</accession>
<organism evidence="1 2">
    <name type="scientific">Aliikangiella maris</name>
    <dbReference type="NCBI Taxonomy" id="3162458"/>
    <lineage>
        <taxon>Bacteria</taxon>
        <taxon>Pseudomonadati</taxon>
        <taxon>Pseudomonadota</taxon>
        <taxon>Gammaproteobacteria</taxon>
        <taxon>Oceanospirillales</taxon>
        <taxon>Pleioneaceae</taxon>
        <taxon>Aliikangiella</taxon>
    </lineage>
</organism>
<comment type="caution">
    <text evidence="1">The sequence shown here is derived from an EMBL/GenBank/DDBJ whole genome shotgun (WGS) entry which is preliminary data.</text>
</comment>
<gene>
    <name evidence="1" type="ORF">ABVT43_10435</name>
</gene>
<dbReference type="PROSITE" id="PS00456">
    <property type="entry name" value="NA_SOLUT_SYMP_1"/>
    <property type="match status" value="1"/>
</dbReference>
<dbReference type="EMBL" id="JBEVCJ010000011">
    <property type="protein sequence ID" value="MET1255545.1"/>
    <property type="molecule type" value="Genomic_DNA"/>
</dbReference>
<proteinExistence type="predicted"/>
<name>A0ABV2BUD5_9GAMM</name>
<sequence length="485" mass="53000">MNAMTIPVEWAITILLLFGCIWVIFGWWLGRNKSTLDDFMLAGRNVGLAFACATAMATWITSNTTLVAPQLTYQFGIWGMIGYSMAALGLILFAPLAKRIKQLMPQGYTCGDFIRLRYGRFAWYVFLLISLFYSLGWLVSLGMAGGILLSALSGLDYHVGMTAILIICVLYTLLGGLRAVIATDFVQTVIILLGILVIGFVCIRDVGLENIYMSVKQDSPQLLDLFFPAAIMFLFNNIFFGIGEIFHSNVWWSRAFAFKKDIGKKAFLVSGLLWLPIPIVTGFIALSAPAIGLYPPSADMIGPMIAAKLLGGIGAVFVFIVVFSALASSLDSLLAATSDLLTKDIYKGIINPQVSDKMLLQKSKIIIVLLGVVTWLLCLPKITTLGELLNFTGAFVASTIWPIVFGLFYQRLNGFFAAIAMLSGAVCGLIGYFVIGFYVAALISCAVSLIVCLLGISIKNANFQWQQLDDKPLKEIPLQDNQLIS</sequence>